<dbReference type="GO" id="GO:0000139">
    <property type="term" value="C:Golgi membrane"/>
    <property type="evidence" value="ECO:0007669"/>
    <property type="project" value="TreeGrafter"/>
</dbReference>
<dbReference type="InterPro" id="IPR001841">
    <property type="entry name" value="Znf_RING"/>
</dbReference>
<reference evidence="9 10" key="1">
    <citation type="journal article" date="2012" name="Genome Biol.">
        <title>The genome of the polar eukaryotic microalga coccomyxa subellipsoidea reveals traits of cold adaptation.</title>
        <authorList>
            <person name="Blanc G."/>
            <person name="Agarkova I."/>
            <person name="Grimwood J."/>
            <person name="Kuo A."/>
            <person name="Brueggeman A."/>
            <person name="Dunigan D."/>
            <person name="Gurnon J."/>
            <person name="Ladunga I."/>
            <person name="Lindquist E."/>
            <person name="Lucas S."/>
            <person name="Pangilinan J."/>
            <person name="Proschold T."/>
            <person name="Salamov A."/>
            <person name="Schmutz J."/>
            <person name="Weeks D."/>
            <person name="Yamada T."/>
            <person name="Claverie J.M."/>
            <person name="Grigoriev I."/>
            <person name="Van Etten J."/>
            <person name="Lomsadze A."/>
            <person name="Borodovsky M."/>
        </authorList>
    </citation>
    <scope>NUCLEOTIDE SEQUENCE [LARGE SCALE GENOMIC DNA]</scope>
    <source>
        <strain evidence="9 10">C-169</strain>
    </source>
</reference>
<keyword evidence="6" id="KW-0862">Zinc</keyword>
<feature type="transmembrane region" description="Helical" evidence="7">
    <location>
        <begin position="114"/>
        <end position="132"/>
    </location>
</feature>
<dbReference type="SMART" id="SM00184">
    <property type="entry name" value="RING"/>
    <property type="match status" value="1"/>
</dbReference>
<evidence type="ECO:0000256" key="7">
    <source>
        <dbReference type="SAM" id="Phobius"/>
    </source>
</evidence>
<dbReference type="GO" id="GO:0061630">
    <property type="term" value="F:ubiquitin protein ligase activity"/>
    <property type="evidence" value="ECO:0007669"/>
    <property type="project" value="TreeGrafter"/>
</dbReference>
<dbReference type="GeneID" id="17045735"/>
<dbReference type="GO" id="GO:0008270">
    <property type="term" value="F:zinc ion binding"/>
    <property type="evidence" value="ECO:0007669"/>
    <property type="project" value="UniProtKB-KW"/>
</dbReference>
<feature type="transmembrane region" description="Helical" evidence="7">
    <location>
        <begin position="42"/>
        <end position="61"/>
    </location>
</feature>
<dbReference type="GO" id="GO:0005789">
    <property type="term" value="C:endoplasmic reticulum membrane"/>
    <property type="evidence" value="ECO:0007669"/>
    <property type="project" value="TreeGrafter"/>
</dbReference>
<keyword evidence="4 7" id="KW-1133">Transmembrane helix</keyword>
<dbReference type="SUPFAM" id="SSF57850">
    <property type="entry name" value="RING/U-box"/>
    <property type="match status" value="1"/>
</dbReference>
<dbReference type="Pfam" id="PF13639">
    <property type="entry name" value="zf-RING_2"/>
    <property type="match status" value="1"/>
</dbReference>
<keyword evidence="5 7" id="KW-0472">Membrane</keyword>
<gene>
    <name evidence="9" type="ORF">COCSUDRAFT_6996</name>
</gene>
<evidence type="ECO:0000256" key="3">
    <source>
        <dbReference type="ARBA" id="ARBA00022723"/>
    </source>
</evidence>
<dbReference type="GO" id="GO:0036503">
    <property type="term" value="P:ERAD pathway"/>
    <property type="evidence" value="ECO:0007669"/>
    <property type="project" value="TreeGrafter"/>
</dbReference>
<dbReference type="InterPro" id="IPR040176">
    <property type="entry name" value="RNF121/RNF175"/>
</dbReference>
<dbReference type="EMBL" id="AGSI01000001">
    <property type="protein sequence ID" value="EIE27720.1"/>
    <property type="molecule type" value="Genomic_DNA"/>
</dbReference>
<evidence type="ECO:0000256" key="2">
    <source>
        <dbReference type="ARBA" id="ARBA00022692"/>
    </source>
</evidence>
<feature type="domain" description="RING-type" evidence="8">
    <location>
        <begin position="160"/>
        <end position="207"/>
    </location>
</feature>
<comment type="caution">
    <text evidence="9">The sequence shown here is derived from an EMBL/GenBank/DDBJ whole genome shotgun (WGS) entry which is preliminary data.</text>
</comment>
<dbReference type="Proteomes" id="UP000007264">
    <property type="component" value="Unassembled WGS sequence"/>
</dbReference>
<dbReference type="OrthoDB" id="8062037at2759"/>
<proteinExistence type="predicted"/>
<dbReference type="eggNOG" id="KOG1734">
    <property type="taxonomic scope" value="Eukaryota"/>
</dbReference>
<evidence type="ECO:0000256" key="5">
    <source>
        <dbReference type="ARBA" id="ARBA00023136"/>
    </source>
</evidence>
<dbReference type="PROSITE" id="PS50089">
    <property type="entry name" value="ZF_RING_2"/>
    <property type="match status" value="1"/>
</dbReference>
<keyword evidence="3" id="KW-0479">Metal-binding</keyword>
<keyword evidence="10" id="KW-1185">Reference proteome</keyword>
<dbReference type="Gene3D" id="3.30.40.10">
    <property type="entry name" value="Zinc/RING finger domain, C3HC4 (zinc finger)"/>
    <property type="match status" value="1"/>
</dbReference>
<organism evidence="9 10">
    <name type="scientific">Coccomyxa subellipsoidea (strain C-169)</name>
    <name type="common">Green microalga</name>
    <dbReference type="NCBI Taxonomy" id="574566"/>
    <lineage>
        <taxon>Eukaryota</taxon>
        <taxon>Viridiplantae</taxon>
        <taxon>Chlorophyta</taxon>
        <taxon>core chlorophytes</taxon>
        <taxon>Trebouxiophyceae</taxon>
        <taxon>Trebouxiophyceae incertae sedis</taxon>
        <taxon>Coccomyxaceae</taxon>
        <taxon>Coccomyxa</taxon>
        <taxon>Coccomyxa subellipsoidea</taxon>
    </lineage>
</organism>
<feature type="non-terminal residue" evidence="9">
    <location>
        <position position="250"/>
    </location>
</feature>
<dbReference type="InterPro" id="IPR013083">
    <property type="entry name" value="Znf_RING/FYVE/PHD"/>
</dbReference>
<keyword evidence="6" id="KW-0863">Zinc-finger</keyword>
<sequence>LAQSGLFWWKKKHKRSYELVTLLGLWIVPAVISFHFRFWRFLGVWTIYSGITLYMLSLCSVGRMERSTPRRVYKWFSSIYMLSVGLGVLGYVLMAVVGSLEVGGGGSQQLVPGLHGLCAMLLWYGLYFGVLGRDCAEVAADRMASLIGMQRQMAVSVRSCGICGGDLQDFGVVGNGASVQLGCKHCFHPDCIRGWTIVGKKDTCPTCLEKVDMRKIFAGRPWESRNLTWIQMLDSIRYLIVWNPVLLLAL</sequence>
<dbReference type="PANTHER" id="PTHR13407">
    <property type="entry name" value="RNF121 PROTEIN"/>
    <property type="match status" value="1"/>
</dbReference>
<evidence type="ECO:0000256" key="1">
    <source>
        <dbReference type="ARBA" id="ARBA00004141"/>
    </source>
</evidence>
<evidence type="ECO:0000256" key="4">
    <source>
        <dbReference type="ARBA" id="ARBA00022989"/>
    </source>
</evidence>
<protein>
    <recommendedName>
        <fullName evidence="8">RING-type domain-containing protein</fullName>
    </recommendedName>
</protein>
<comment type="subcellular location">
    <subcellularLocation>
        <location evidence="1">Membrane</location>
        <topology evidence="1">Multi-pass membrane protein</topology>
    </subcellularLocation>
</comment>
<evidence type="ECO:0000256" key="6">
    <source>
        <dbReference type="PROSITE-ProRule" id="PRU00175"/>
    </source>
</evidence>
<dbReference type="AlphaFoldDB" id="I0ZAQ1"/>
<dbReference type="PANTHER" id="PTHR13407:SF0">
    <property type="entry name" value="FI05221P"/>
    <property type="match status" value="1"/>
</dbReference>
<evidence type="ECO:0000259" key="8">
    <source>
        <dbReference type="PROSITE" id="PS50089"/>
    </source>
</evidence>
<dbReference type="RefSeq" id="XP_005652264.1">
    <property type="nucleotide sequence ID" value="XM_005652207.1"/>
</dbReference>
<evidence type="ECO:0000313" key="9">
    <source>
        <dbReference type="EMBL" id="EIE27720.1"/>
    </source>
</evidence>
<accession>I0ZAQ1</accession>
<feature type="transmembrane region" description="Helical" evidence="7">
    <location>
        <begin position="17"/>
        <end position="36"/>
    </location>
</feature>
<evidence type="ECO:0000313" key="10">
    <source>
        <dbReference type="Proteomes" id="UP000007264"/>
    </source>
</evidence>
<feature type="non-terminal residue" evidence="9">
    <location>
        <position position="1"/>
    </location>
</feature>
<name>I0ZAQ1_COCSC</name>
<dbReference type="KEGG" id="csl:COCSUDRAFT_6996"/>
<feature type="transmembrane region" description="Helical" evidence="7">
    <location>
        <begin position="73"/>
        <end position="94"/>
    </location>
</feature>
<keyword evidence="2 7" id="KW-0812">Transmembrane</keyword>